<dbReference type="EMBL" id="LVWE01000028">
    <property type="protein sequence ID" value="OAD45515.1"/>
    <property type="molecule type" value="Genomic_DNA"/>
</dbReference>
<organism evidence="2 3">
    <name type="scientific">Polaribacter atrinae</name>
    <dbReference type="NCBI Taxonomy" id="1333662"/>
    <lineage>
        <taxon>Bacteria</taxon>
        <taxon>Pseudomonadati</taxon>
        <taxon>Bacteroidota</taxon>
        <taxon>Flavobacteriia</taxon>
        <taxon>Flavobacteriales</taxon>
        <taxon>Flavobacteriaceae</taxon>
    </lineage>
</organism>
<feature type="domain" description="DNA/RNA non-specific endonuclease/pyrophosphatase/phosphodiesterase" evidence="1">
    <location>
        <begin position="41"/>
        <end position="87"/>
    </location>
</feature>
<evidence type="ECO:0000313" key="2">
    <source>
        <dbReference type="EMBL" id="OAD45515.1"/>
    </source>
</evidence>
<dbReference type="STRING" id="1333662.LPB303_07135"/>
<dbReference type="Pfam" id="PF01223">
    <property type="entry name" value="Endonuclease_NS"/>
    <property type="match status" value="1"/>
</dbReference>
<comment type="caution">
    <text evidence="2">The sequence shown here is derived from an EMBL/GenBank/DDBJ whole genome shotgun (WGS) entry which is preliminary data.</text>
</comment>
<name>A0A176TDN9_9FLAO</name>
<dbReference type="InterPro" id="IPR001604">
    <property type="entry name" value="Endo_G_ENPP1-like_dom"/>
</dbReference>
<protein>
    <recommendedName>
        <fullName evidence="1">DNA/RNA non-specific endonuclease/pyrophosphatase/phosphodiesterase domain-containing protein</fullName>
    </recommendedName>
</protein>
<dbReference type="InterPro" id="IPR044929">
    <property type="entry name" value="DNA/RNA_non-sp_Endonuclease_sf"/>
</dbReference>
<gene>
    <name evidence="2" type="ORF">LPB303_07135</name>
</gene>
<reference evidence="2 3" key="1">
    <citation type="submission" date="2016-02" db="EMBL/GenBank/DDBJ databases">
        <title>Draft genome sequence of Polaribacter atrinae KACC17473.</title>
        <authorList>
            <person name="Shin S.-K."/>
            <person name="Yi H."/>
        </authorList>
    </citation>
    <scope>NUCLEOTIDE SEQUENCE [LARGE SCALE GENOMIC DNA]</scope>
    <source>
        <strain evidence="2 3">KACC 17473</strain>
    </source>
</reference>
<dbReference type="GO" id="GO:0016787">
    <property type="term" value="F:hydrolase activity"/>
    <property type="evidence" value="ECO:0007669"/>
    <property type="project" value="InterPro"/>
</dbReference>
<accession>A0A176TDN9</accession>
<dbReference type="GO" id="GO:0003676">
    <property type="term" value="F:nucleic acid binding"/>
    <property type="evidence" value="ECO:0007669"/>
    <property type="project" value="InterPro"/>
</dbReference>
<dbReference type="AlphaFoldDB" id="A0A176TDN9"/>
<proteinExistence type="predicted"/>
<dbReference type="Proteomes" id="UP000076923">
    <property type="component" value="Unassembled WGS sequence"/>
</dbReference>
<sequence>MVVKYLVTFLSTSTTNQVVHHENYSLSYSEKYEQAEWVALDKTDGKIKMLAFLMRNKESKSPLYKFVVSVDEIEALTGIDFFAQLDDTIEEKLESSSSYKSWSF</sequence>
<evidence type="ECO:0000259" key="1">
    <source>
        <dbReference type="Pfam" id="PF01223"/>
    </source>
</evidence>
<dbReference type="Gene3D" id="3.40.570.10">
    <property type="entry name" value="Extracellular Endonuclease, subunit A"/>
    <property type="match status" value="1"/>
</dbReference>
<dbReference type="SUPFAM" id="SSF54060">
    <property type="entry name" value="His-Me finger endonucleases"/>
    <property type="match status" value="1"/>
</dbReference>
<dbReference type="InterPro" id="IPR044925">
    <property type="entry name" value="His-Me_finger_sf"/>
</dbReference>
<keyword evidence="3" id="KW-1185">Reference proteome</keyword>
<dbReference type="OrthoDB" id="9811262at2"/>
<evidence type="ECO:0000313" key="3">
    <source>
        <dbReference type="Proteomes" id="UP000076923"/>
    </source>
</evidence>
<dbReference type="GO" id="GO:0046872">
    <property type="term" value="F:metal ion binding"/>
    <property type="evidence" value="ECO:0007669"/>
    <property type="project" value="InterPro"/>
</dbReference>